<organism evidence="1 2">
    <name type="scientific">Aphanizomenon flos-aquae FACHB-1040</name>
    <dbReference type="NCBI Taxonomy" id="2692887"/>
    <lineage>
        <taxon>Bacteria</taxon>
        <taxon>Bacillati</taxon>
        <taxon>Cyanobacteriota</taxon>
        <taxon>Cyanophyceae</taxon>
        <taxon>Nostocales</taxon>
        <taxon>Aphanizomenonaceae</taxon>
        <taxon>Aphanizomenon</taxon>
    </lineage>
</organism>
<gene>
    <name evidence="1" type="ORF">H6F99_11710</name>
</gene>
<reference evidence="1 2" key="1">
    <citation type="journal article" date="2020" name="ISME J.">
        <title>Comparative genomics reveals insights into cyanobacterial evolution and habitat adaptation.</title>
        <authorList>
            <person name="Chen M.Y."/>
            <person name="Teng W.K."/>
            <person name="Zhao L."/>
            <person name="Hu C.X."/>
            <person name="Zhou Y.K."/>
            <person name="Han B.P."/>
            <person name="Song L.R."/>
            <person name="Shu W.S."/>
        </authorList>
    </citation>
    <scope>NUCLEOTIDE SEQUENCE [LARGE SCALE GENOMIC DNA]</scope>
    <source>
        <strain evidence="1 2">FACHB-1040</strain>
    </source>
</reference>
<dbReference type="EMBL" id="JACJQT010000026">
    <property type="protein sequence ID" value="MBD2278934.1"/>
    <property type="molecule type" value="Genomic_DNA"/>
</dbReference>
<evidence type="ECO:0000313" key="2">
    <source>
        <dbReference type="Proteomes" id="UP000606721"/>
    </source>
</evidence>
<dbReference type="Proteomes" id="UP000606721">
    <property type="component" value="Unassembled WGS sequence"/>
</dbReference>
<keyword evidence="2" id="KW-1185">Reference proteome</keyword>
<proteinExistence type="predicted"/>
<name>A0ABR8BVG9_APHFL</name>
<accession>A0ABR8BVG9</accession>
<evidence type="ECO:0000313" key="1">
    <source>
        <dbReference type="EMBL" id="MBD2278934.1"/>
    </source>
</evidence>
<protein>
    <submittedName>
        <fullName evidence="1">Uncharacterized protein</fullName>
    </submittedName>
</protein>
<sequence length="147" mass="17385">MFYQAPEIQGSIRNLRQYYRESMRQDAWAYEIYIDDILVKSEDCHWWSKTREEVITEVKEIGEQLKQKEFVKRELATVGNRIYVKWCTDITRAGKAQGITGYYGIFEKRHLYCCATYQSLDAALAKLGEIESRNDVEKALFNSFRDD</sequence>
<comment type="caution">
    <text evidence="1">The sequence shown here is derived from an EMBL/GenBank/DDBJ whole genome shotgun (WGS) entry which is preliminary data.</text>
</comment>
<dbReference type="RefSeq" id="WP_053541478.1">
    <property type="nucleotide sequence ID" value="NZ_JACJQT010000026.1"/>
</dbReference>